<dbReference type="InterPro" id="IPR000152">
    <property type="entry name" value="EGF-type_Asp/Asn_hydroxyl_site"/>
</dbReference>
<evidence type="ECO:0000256" key="4">
    <source>
        <dbReference type="ARBA" id="ARBA00023157"/>
    </source>
</evidence>
<dbReference type="Pfam" id="PF00008">
    <property type="entry name" value="EGF"/>
    <property type="match status" value="1"/>
</dbReference>
<dbReference type="InterPro" id="IPR001881">
    <property type="entry name" value="EGF-like_Ca-bd_dom"/>
</dbReference>
<gene>
    <name evidence="8" type="ORF">CGI_10004126</name>
</gene>
<dbReference type="SMART" id="SM00179">
    <property type="entry name" value="EGF_CA"/>
    <property type="match status" value="2"/>
</dbReference>
<dbReference type="PANTHER" id="PTHR12916">
    <property type="entry name" value="CYTOCHROME C OXIDASE POLYPEPTIDE VIC-2"/>
    <property type="match status" value="1"/>
</dbReference>
<dbReference type="PRINTS" id="PR00010">
    <property type="entry name" value="EGFBLOOD"/>
</dbReference>
<dbReference type="HOGENOM" id="CLU_2123429_0_0_1"/>
<dbReference type="Pfam" id="PF12661">
    <property type="entry name" value="hEGF"/>
    <property type="match status" value="1"/>
</dbReference>
<proteinExistence type="predicted"/>
<dbReference type="PROSITE" id="PS00010">
    <property type="entry name" value="ASX_HYDROXYL"/>
    <property type="match status" value="2"/>
</dbReference>
<dbReference type="FunFam" id="2.10.25.10:FF:000123">
    <property type="entry name" value="Crumbs homolog 1 (Drosophila)"/>
    <property type="match status" value="1"/>
</dbReference>
<dbReference type="InterPro" id="IPR018097">
    <property type="entry name" value="EGF_Ca-bd_CS"/>
</dbReference>
<dbReference type="GO" id="GO:0005509">
    <property type="term" value="F:calcium ion binding"/>
    <property type="evidence" value="ECO:0007669"/>
    <property type="project" value="InterPro"/>
</dbReference>
<feature type="domain" description="EGF-like" evidence="7">
    <location>
        <begin position="24"/>
        <end position="61"/>
    </location>
</feature>
<evidence type="ECO:0000256" key="5">
    <source>
        <dbReference type="ARBA" id="ARBA00023180"/>
    </source>
</evidence>
<dbReference type="SUPFAM" id="SSF57184">
    <property type="entry name" value="Growth factor receptor domain"/>
    <property type="match status" value="1"/>
</dbReference>
<dbReference type="PROSITE" id="PS01186">
    <property type="entry name" value="EGF_2"/>
    <property type="match status" value="2"/>
</dbReference>
<dbReference type="InterPro" id="IPR013032">
    <property type="entry name" value="EGF-like_CS"/>
</dbReference>
<sequence>MTMGTPLGVAGRQGQSASLSVMHYRQRRLIVGPCQNGGTCLDLINKYECQCVPGYTGTQCEIDINECASNPCENQATCNNYVNFFNCTCLPGFTGYRCQKGIKILLKTKINNFE</sequence>
<dbReference type="FunFam" id="2.10.25.10:FF:000784">
    <property type="entry name" value="Uncharacterized protein"/>
    <property type="match status" value="1"/>
</dbReference>
<feature type="domain" description="EGF-like" evidence="7">
    <location>
        <begin position="63"/>
        <end position="99"/>
    </location>
</feature>
<feature type="disulfide bond" evidence="6">
    <location>
        <begin position="89"/>
        <end position="98"/>
    </location>
</feature>
<feature type="disulfide bond" evidence="6">
    <location>
        <begin position="51"/>
        <end position="60"/>
    </location>
</feature>
<dbReference type="PROSITE" id="PS01187">
    <property type="entry name" value="EGF_CA"/>
    <property type="match status" value="1"/>
</dbReference>
<dbReference type="PANTHER" id="PTHR12916:SF9">
    <property type="entry name" value="NEUROGENIC LOCUS NOTCH HOMOLOG PROTEIN 1-RELATED"/>
    <property type="match status" value="1"/>
</dbReference>
<keyword evidence="1 6" id="KW-0245">EGF-like domain</keyword>
<keyword evidence="2" id="KW-0732">Signal</keyword>
<dbReference type="PROSITE" id="PS00022">
    <property type="entry name" value="EGF_1"/>
    <property type="match status" value="2"/>
</dbReference>
<dbReference type="InterPro" id="IPR000742">
    <property type="entry name" value="EGF"/>
</dbReference>
<dbReference type="CDD" id="cd00054">
    <property type="entry name" value="EGF_CA"/>
    <property type="match status" value="2"/>
</dbReference>
<keyword evidence="4 6" id="KW-1015">Disulfide bond</keyword>
<keyword evidence="3" id="KW-0677">Repeat</keyword>
<dbReference type="InParanoid" id="K1QI49"/>
<reference evidence="8" key="1">
    <citation type="journal article" date="2012" name="Nature">
        <title>The oyster genome reveals stress adaptation and complexity of shell formation.</title>
        <authorList>
            <person name="Zhang G."/>
            <person name="Fang X."/>
            <person name="Guo X."/>
            <person name="Li L."/>
            <person name="Luo R."/>
            <person name="Xu F."/>
            <person name="Yang P."/>
            <person name="Zhang L."/>
            <person name="Wang X."/>
            <person name="Qi H."/>
            <person name="Xiong Z."/>
            <person name="Que H."/>
            <person name="Xie Y."/>
            <person name="Holland P.W."/>
            <person name="Paps J."/>
            <person name="Zhu Y."/>
            <person name="Wu F."/>
            <person name="Chen Y."/>
            <person name="Wang J."/>
            <person name="Peng C."/>
            <person name="Meng J."/>
            <person name="Yang L."/>
            <person name="Liu J."/>
            <person name="Wen B."/>
            <person name="Zhang N."/>
            <person name="Huang Z."/>
            <person name="Zhu Q."/>
            <person name="Feng Y."/>
            <person name="Mount A."/>
            <person name="Hedgecock D."/>
            <person name="Xu Z."/>
            <person name="Liu Y."/>
            <person name="Domazet-Loso T."/>
            <person name="Du Y."/>
            <person name="Sun X."/>
            <person name="Zhang S."/>
            <person name="Liu B."/>
            <person name="Cheng P."/>
            <person name="Jiang X."/>
            <person name="Li J."/>
            <person name="Fan D."/>
            <person name="Wang W."/>
            <person name="Fu W."/>
            <person name="Wang T."/>
            <person name="Wang B."/>
            <person name="Zhang J."/>
            <person name="Peng Z."/>
            <person name="Li Y."/>
            <person name="Li N."/>
            <person name="Wang J."/>
            <person name="Chen M."/>
            <person name="He Y."/>
            <person name="Tan F."/>
            <person name="Song X."/>
            <person name="Zheng Q."/>
            <person name="Huang R."/>
            <person name="Yang H."/>
            <person name="Du X."/>
            <person name="Chen L."/>
            <person name="Yang M."/>
            <person name="Gaffney P.M."/>
            <person name="Wang S."/>
            <person name="Luo L."/>
            <person name="She Z."/>
            <person name="Ming Y."/>
            <person name="Huang W."/>
            <person name="Zhang S."/>
            <person name="Huang B."/>
            <person name="Zhang Y."/>
            <person name="Qu T."/>
            <person name="Ni P."/>
            <person name="Miao G."/>
            <person name="Wang J."/>
            <person name="Wang Q."/>
            <person name="Steinberg C.E."/>
            <person name="Wang H."/>
            <person name="Li N."/>
            <person name="Qian L."/>
            <person name="Zhang G."/>
            <person name="Li Y."/>
            <person name="Yang H."/>
            <person name="Liu X."/>
            <person name="Wang J."/>
            <person name="Yin Y."/>
            <person name="Wang J."/>
        </authorList>
    </citation>
    <scope>NUCLEOTIDE SEQUENCE [LARGE SCALE GENOMIC DNA]</scope>
    <source>
        <strain evidence="8">05x7-T-G4-1.051#20</strain>
    </source>
</reference>
<keyword evidence="5" id="KW-0325">Glycoprotein</keyword>
<dbReference type="Gene3D" id="2.10.25.10">
    <property type="entry name" value="Laminin"/>
    <property type="match status" value="2"/>
</dbReference>
<evidence type="ECO:0000313" key="8">
    <source>
        <dbReference type="EMBL" id="EKC21321.1"/>
    </source>
</evidence>
<dbReference type="SMART" id="SM00181">
    <property type="entry name" value="EGF"/>
    <property type="match status" value="2"/>
</dbReference>
<evidence type="ECO:0000259" key="7">
    <source>
        <dbReference type="PROSITE" id="PS50026"/>
    </source>
</evidence>
<protein>
    <submittedName>
        <fullName evidence="8">Versican core protein</fullName>
    </submittedName>
</protein>
<dbReference type="PROSITE" id="PS50026">
    <property type="entry name" value="EGF_3"/>
    <property type="match status" value="2"/>
</dbReference>
<accession>K1QI49</accession>
<organism evidence="8">
    <name type="scientific">Magallana gigas</name>
    <name type="common">Pacific oyster</name>
    <name type="synonym">Crassostrea gigas</name>
    <dbReference type="NCBI Taxonomy" id="29159"/>
    <lineage>
        <taxon>Eukaryota</taxon>
        <taxon>Metazoa</taxon>
        <taxon>Spiralia</taxon>
        <taxon>Lophotrochozoa</taxon>
        <taxon>Mollusca</taxon>
        <taxon>Bivalvia</taxon>
        <taxon>Autobranchia</taxon>
        <taxon>Pteriomorphia</taxon>
        <taxon>Ostreida</taxon>
        <taxon>Ostreoidea</taxon>
        <taxon>Ostreidae</taxon>
        <taxon>Magallana</taxon>
    </lineage>
</organism>
<evidence type="ECO:0000256" key="3">
    <source>
        <dbReference type="ARBA" id="ARBA00022737"/>
    </source>
</evidence>
<evidence type="ECO:0000256" key="2">
    <source>
        <dbReference type="ARBA" id="ARBA00022729"/>
    </source>
</evidence>
<dbReference type="GO" id="GO:0005112">
    <property type="term" value="F:Notch binding"/>
    <property type="evidence" value="ECO:0007669"/>
    <property type="project" value="TreeGrafter"/>
</dbReference>
<dbReference type="InterPro" id="IPR009030">
    <property type="entry name" value="Growth_fac_rcpt_cys_sf"/>
</dbReference>
<dbReference type="EMBL" id="JH818644">
    <property type="protein sequence ID" value="EKC21321.1"/>
    <property type="molecule type" value="Genomic_DNA"/>
</dbReference>
<comment type="caution">
    <text evidence="6">Lacks conserved residue(s) required for the propagation of feature annotation.</text>
</comment>
<dbReference type="AlphaFoldDB" id="K1QI49"/>
<evidence type="ECO:0000256" key="1">
    <source>
        <dbReference type="ARBA" id="ARBA00022536"/>
    </source>
</evidence>
<dbReference type="GO" id="GO:0007219">
    <property type="term" value="P:Notch signaling pathway"/>
    <property type="evidence" value="ECO:0007669"/>
    <property type="project" value="TreeGrafter"/>
</dbReference>
<name>K1QI49_MAGGI</name>
<evidence type="ECO:0000256" key="6">
    <source>
        <dbReference type="PROSITE-ProRule" id="PRU00076"/>
    </source>
</evidence>